<dbReference type="InterPro" id="IPR017930">
    <property type="entry name" value="Myb_dom"/>
</dbReference>
<name>A0A835HFK6_9MAGN</name>
<reference evidence="6 7" key="1">
    <citation type="submission" date="2020-10" db="EMBL/GenBank/DDBJ databases">
        <title>The Coptis chinensis genome and diversification of protoberbering-type alkaloids.</title>
        <authorList>
            <person name="Wang B."/>
            <person name="Shu S."/>
            <person name="Song C."/>
            <person name="Liu Y."/>
        </authorList>
    </citation>
    <scope>NUCLEOTIDE SEQUENCE [LARGE SCALE GENOMIC DNA]</scope>
    <source>
        <strain evidence="6">HL-2020</strain>
        <tissue evidence="6">Leaf</tissue>
    </source>
</reference>
<dbReference type="Proteomes" id="UP000631114">
    <property type="component" value="Unassembled WGS sequence"/>
</dbReference>
<evidence type="ECO:0000256" key="2">
    <source>
        <dbReference type="ARBA" id="ARBA00023163"/>
    </source>
</evidence>
<dbReference type="EMBL" id="JADFTS010000007">
    <property type="protein sequence ID" value="KAF9597228.1"/>
    <property type="molecule type" value="Genomic_DNA"/>
</dbReference>
<evidence type="ECO:0000256" key="1">
    <source>
        <dbReference type="ARBA" id="ARBA00023015"/>
    </source>
</evidence>
<proteinExistence type="predicted"/>
<dbReference type="Gene3D" id="1.10.10.60">
    <property type="entry name" value="Homeodomain-like"/>
    <property type="match status" value="1"/>
</dbReference>
<feature type="region of interest" description="Disordered" evidence="4">
    <location>
        <begin position="174"/>
        <end position="209"/>
    </location>
</feature>
<keyword evidence="2" id="KW-0804">Transcription</keyword>
<dbReference type="InterPro" id="IPR046955">
    <property type="entry name" value="PHR1-like"/>
</dbReference>
<dbReference type="InterPro" id="IPR006447">
    <property type="entry name" value="Myb_dom_plants"/>
</dbReference>
<dbReference type="Pfam" id="PF14379">
    <property type="entry name" value="Myb_CC_LHEQLE"/>
    <property type="match status" value="1"/>
</dbReference>
<feature type="domain" description="HTH myb-type" evidence="5">
    <location>
        <begin position="232"/>
        <end position="292"/>
    </location>
</feature>
<dbReference type="SUPFAM" id="SSF46689">
    <property type="entry name" value="Homeodomain-like"/>
    <property type="match status" value="1"/>
</dbReference>
<dbReference type="InterPro" id="IPR009057">
    <property type="entry name" value="Homeodomain-like_sf"/>
</dbReference>
<dbReference type="GO" id="GO:0003700">
    <property type="term" value="F:DNA-binding transcription factor activity"/>
    <property type="evidence" value="ECO:0007669"/>
    <property type="project" value="InterPro"/>
</dbReference>
<organism evidence="6 7">
    <name type="scientific">Coptis chinensis</name>
    <dbReference type="NCBI Taxonomy" id="261450"/>
    <lineage>
        <taxon>Eukaryota</taxon>
        <taxon>Viridiplantae</taxon>
        <taxon>Streptophyta</taxon>
        <taxon>Embryophyta</taxon>
        <taxon>Tracheophyta</taxon>
        <taxon>Spermatophyta</taxon>
        <taxon>Magnoliopsida</taxon>
        <taxon>Ranunculales</taxon>
        <taxon>Ranunculaceae</taxon>
        <taxon>Coptidoideae</taxon>
        <taxon>Coptis</taxon>
    </lineage>
</organism>
<gene>
    <name evidence="6" type="ORF">IFM89_016369</name>
</gene>
<protein>
    <recommendedName>
        <fullName evidence="5">HTH myb-type domain-containing protein</fullName>
    </recommendedName>
</protein>
<comment type="caution">
    <text evidence="6">The sequence shown here is derived from an EMBL/GenBank/DDBJ whole genome shotgun (WGS) entry which is preliminary data.</text>
</comment>
<dbReference type="AlphaFoldDB" id="A0A835HFK6"/>
<sequence>MNTHKMGCYSFDLPDCSTDNSGAWQPWNMGVRSPSSAPVSQGGLQLTDYGSANPFKTASDHFDSQVSVFNTAEHYYQLGTLPMFSQPRKNFEPDIPSHRRFEDCLSVDTDRGDDFSIQPRDTLQSVVKFRDHNNQNPTQVDYQYRTPSRNLPGSELYLLRQNKVVGENTALKRKNPLVPSEGNQNTGGGISPFVHSLDQPSFHLNPEKQLSQTNSGVASITSASPVSYRAAIPNKTRIRWTQDLHEKFVGCVNCLGGADKATPKGILKLMDSDGLTIFHVKSHLQKYRIAKYIPESVGVTGKPDKKVAMDDLSKLDQKTGLQITEALRLQLDVQMRLHEQLEIQRNLQLRIEEQGKQLKKMFDQQQETNKNLFETDNLDLLFPDLQSSTTGDASLDVSKNTNL</sequence>
<dbReference type="PANTHER" id="PTHR31499">
    <property type="entry name" value="MYB FAMILY TRANSCRIPTION FACTOR PHL11"/>
    <property type="match status" value="1"/>
</dbReference>
<dbReference type="InterPro" id="IPR025756">
    <property type="entry name" value="Myb_CC_LHEQLE"/>
</dbReference>
<accession>A0A835HFK6</accession>
<dbReference type="GO" id="GO:0003677">
    <property type="term" value="F:DNA binding"/>
    <property type="evidence" value="ECO:0007669"/>
    <property type="project" value="InterPro"/>
</dbReference>
<evidence type="ECO:0000313" key="7">
    <source>
        <dbReference type="Proteomes" id="UP000631114"/>
    </source>
</evidence>
<keyword evidence="7" id="KW-1185">Reference proteome</keyword>
<keyword evidence="1" id="KW-0805">Transcription regulation</keyword>
<dbReference type="PROSITE" id="PS51294">
    <property type="entry name" value="HTH_MYB"/>
    <property type="match status" value="1"/>
</dbReference>
<evidence type="ECO:0000259" key="5">
    <source>
        <dbReference type="PROSITE" id="PS51294"/>
    </source>
</evidence>
<evidence type="ECO:0000313" key="6">
    <source>
        <dbReference type="EMBL" id="KAF9597228.1"/>
    </source>
</evidence>
<keyword evidence="3" id="KW-0539">Nucleus</keyword>
<dbReference type="FunFam" id="1.10.10.60:FF:000002">
    <property type="entry name" value="Myb family transcription factor"/>
    <property type="match status" value="1"/>
</dbReference>
<dbReference type="PANTHER" id="PTHR31499:SF85">
    <property type="entry name" value="TRANSCRIPTION FACTOR MYB-RELATED FAMILY"/>
    <property type="match status" value="1"/>
</dbReference>
<evidence type="ECO:0000256" key="4">
    <source>
        <dbReference type="SAM" id="MobiDB-lite"/>
    </source>
</evidence>
<dbReference type="OrthoDB" id="551907at2759"/>
<dbReference type="NCBIfam" id="TIGR01557">
    <property type="entry name" value="myb_SHAQKYF"/>
    <property type="match status" value="1"/>
</dbReference>
<evidence type="ECO:0000256" key="3">
    <source>
        <dbReference type="ARBA" id="ARBA00023242"/>
    </source>
</evidence>